<protein>
    <submittedName>
        <fullName evidence="2">DUF192 domain-containing protein</fullName>
    </submittedName>
</protein>
<evidence type="ECO:0000256" key="1">
    <source>
        <dbReference type="SAM" id="Phobius"/>
    </source>
</evidence>
<keyword evidence="1" id="KW-0812">Transmembrane</keyword>
<dbReference type="EMBL" id="DWUQ01000075">
    <property type="protein sequence ID" value="HJD44112.1"/>
    <property type="molecule type" value="Genomic_DNA"/>
</dbReference>
<dbReference type="PANTHER" id="PTHR37953">
    <property type="entry name" value="UPF0127 PROTEIN MJ1496"/>
    <property type="match status" value="1"/>
</dbReference>
<organism evidence="2 3">
    <name type="scientific">Candidatus Paenalcaligenes intestinipullorum</name>
    <dbReference type="NCBI Taxonomy" id="2838718"/>
    <lineage>
        <taxon>Bacteria</taxon>
        <taxon>Pseudomonadati</taxon>
        <taxon>Pseudomonadota</taxon>
        <taxon>Betaproteobacteria</taxon>
        <taxon>Burkholderiales</taxon>
        <taxon>Alcaligenaceae</taxon>
        <taxon>Paenalcaligenes</taxon>
    </lineage>
</organism>
<name>A0A9D2RI60_9BURK</name>
<sequence>MQHILLGRTLRPFFYTLILISLITLGYSPLIFSQTTNNNYNKKTEITIKNTLLSIELVDTPTSRALGLMHRKHLAENHGMLFIFQQDTQSCFWMKNTYIPLSIAFIDDTGSILNIEDMTPLDERSVCPHAAYRYALEVNQGWFATHTIQPGDRIAGSFLEP</sequence>
<proteinExistence type="predicted"/>
<dbReference type="PANTHER" id="PTHR37953:SF1">
    <property type="entry name" value="UPF0127 PROTEIN MJ1496"/>
    <property type="match status" value="1"/>
</dbReference>
<reference evidence="2" key="2">
    <citation type="submission" date="2021-04" db="EMBL/GenBank/DDBJ databases">
        <authorList>
            <person name="Gilroy R."/>
        </authorList>
    </citation>
    <scope>NUCLEOTIDE SEQUENCE</scope>
    <source>
        <strain evidence="2">9264</strain>
    </source>
</reference>
<evidence type="ECO:0000313" key="2">
    <source>
        <dbReference type="EMBL" id="HJD44112.1"/>
    </source>
</evidence>
<keyword evidence="1" id="KW-1133">Transmembrane helix</keyword>
<gene>
    <name evidence="2" type="ORF">H9906_03685</name>
</gene>
<comment type="caution">
    <text evidence="2">The sequence shown here is derived from an EMBL/GenBank/DDBJ whole genome shotgun (WGS) entry which is preliminary data.</text>
</comment>
<dbReference type="Gene3D" id="2.60.120.1140">
    <property type="entry name" value="Protein of unknown function DUF192"/>
    <property type="match status" value="1"/>
</dbReference>
<evidence type="ECO:0000313" key="3">
    <source>
        <dbReference type="Proteomes" id="UP000823889"/>
    </source>
</evidence>
<keyword evidence="1" id="KW-0472">Membrane</keyword>
<dbReference type="Pfam" id="PF02643">
    <property type="entry name" value="DUF192"/>
    <property type="match status" value="1"/>
</dbReference>
<reference evidence="2" key="1">
    <citation type="journal article" date="2021" name="PeerJ">
        <title>Extensive microbial diversity within the chicken gut microbiome revealed by metagenomics and culture.</title>
        <authorList>
            <person name="Gilroy R."/>
            <person name="Ravi A."/>
            <person name="Getino M."/>
            <person name="Pursley I."/>
            <person name="Horton D.L."/>
            <person name="Alikhan N.F."/>
            <person name="Baker D."/>
            <person name="Gharbi K."/>
            <person name="Hall N."/>
            <person name="Watson M."/>
            <person name="Adriaenssens E.M."/>
            <person name="Foster-Nyarko E."/>
            <person name="Jarju S."/>
            <person name="Secka A."/>
            <person name="Antonio M."/>
            <person name="Oren A."/>
            <person name="Chaudhuri R.R."/>
            <person name="La Ragione R."/>
            <person name="Hildebrand F."/>
            <person name="Pallen M.J."/>
        </authorList>
    </citation>
    <scope>NUCLEOTIDE SEQUENCE</scope>
    <source>
        <strain evidence="2">9264</strain>
    </source>
</reference>
<dbReference type="Proteomes" id="UP000823889">
    <property type="component" value="Unassembled WGS sequence"/>
</dbReference>
<dbReference type="AlphaFoldDB" id="A0A9D2RI60"/>
<dbReference type="InterPro" id="IPR003795">
    <property type="entry name" value="DUF192"/>
</dbReference>
<feature type="transmembrane region" description="Helical" evidence="1">
    <location>
        <begin position="12"/>
        <end position="32"/>
    </location>
</feature>
<dbReference type="InterPro" id="IPR038695">
    <property type="entry name" value="Saro_0823-like_sf"/>
</dbReference>
<accession>A0A9D2RI60</accession>